<comment type="caution">
    <text evidence="1">The sequence shown here is derived from an EMBL/GenBank/DDBJ whole genome shotgun (WGS) entry which is preliminary data.</text>
</comment>
<protein>
    <submittedName>
        <fullName evidence="1">Uncharacterized protein</fullName>
    </submittedName>
</protein>
<dbReference type="EMBL" id="JACICD010000001">
    <property type="protein sequence ID" value="MBB3769630.1"/>
    <property type="molecule type" value="Genomic_DNA"/>
</dbReference>
<reference evidence="1 2" key="1">
    <citation type="submission" date="2020-08" db="EMBL/GenBank/DDBJ databases">
        <title>Genomic Encyclopedia of Type Strains, Phase IV (KMG-IV): sequencing the most valuable type-strain genomes for metagenomic binning, comparative biology and taxonomic classification.</title>
        <authorList>
            <person name="Goeker M."/>
        </authorList>
    </citation>
    <scope>NUCLEOTIDE SEQUENCE [LARGE SCALE GENOMIC DNA]</scope>
    <source>
        <strain evidence="1 2">DSM 5895</strain>
    </source>
</reference>
<gene>
    <name evidence="1" type="ORF">FHS55_000216</name>
</gene>
<name>A0A839Z562_9HYPH</name>
<organism evidence="1 2">
    <name type="scientific">Ancylobacter tetraedralis</name>
    <dbReference type="NCBI Taxonomy" id="217068"/>
    <lineage>
        <taxon>Bacteria</taxon>
        <taxon>Pseudomonadati</taxon>
        <taxon>Pseudomonadota</taxon>
        <taxon>Alphaproteobacteria</taxon>
        <taxon>Hyphomicrobiales</taxon>
        <taxon>Xanthobacteraceae</taxon>
        <taxon>Ancylobacter</taxon>
    </lineage>
</organism>
<sequence>MSNIPHARRILIDLYRKLIQEGNQEDAHAIGEAIGNLFRRAPVRKSPTRSNPVTINTKNNVIELADTTDLTAAQIAAIFNINPGRVTEILQERRGVN</sequence>
<dbReference type="AlphaFoldDB" id="A0A839Z562"/>
<proteinExistence type="predicted"/>
<evidence type="ECO:0000313" key="2">
    <source>
        <dbReference type="Proteomes" id="UP000533469"/>
    </source>
</evidence>
<dbReference type="Proteomes" id="UP000533469">
    <property type="component" value="Unassembled WGS sequence"/>
</dbReference>
<evidence type="ECO:0000313" key="1">
    <source>
        <dbReference type="EMBL" id="MBB3769630.1"/>
    </source>
</evidence>
<keyword evidence="2" id="KW-1185">Reference proteome</keyword>
<accession>A0A839Z562</accession>
<dbReference type="RefSeq" id="WP_183187837.1">
    <property type="nucleotide sequence ID" value="NZ_JACICD010000001.1"/>
</dbReference>